<keyword evidence="2" id="KW-0560">Oxidoreductase</keyword>
<dbReference type="Gene3D" id="3.40.50.360">
    <property type="match status" value="1"/>
</dbReference>
<dbReference type="Proteomes" id="UP001597460">
    <property type="component" value="Unassembled WGS sequence"/>
</dbReference>
<dbReference type="InterPro" id="IPR050712">
    <property type="entry name" value="NAD(P)H-dep_reductase"/>
</dbReference>
<accession>A0ABW5JHK4</accession>
<comment type="caution">
    <text evidence="2">The sequence shown here is derived from an EMBL/GenBank/DDBJ whole genome shotgun (WGS) entry which is preliminary data.</text>
</comment>
<dbReference type="PANTHER" id="PTHR30543">
    <property type="entry name" value="CHROMATE REDUCTASE"/>
    <property type="match status" value="1"/>
</dbReference>
<dbReference type="PANTHER" id="PTHR30543:SF21">
    <property type="entry name" value="NAD(P)H-DEPENDENT FMN REDUCTASE LOT6"/>
    <property type="match status" value="1"/>
</dbReference>
<gene>
    <name evidence="2" type="ORF">ACFSVN_05690</name>
</gene>
<name>A0ABW5JHK4_9BACT</name>
<sequence length="187" mass="21231">MTLKIISSTDRPNSNALRVSRYVKTLYQKEGVDVEVISLKDFPLEEVVGGRYGKSIPAVEKFREPIINADGLIFVIPEYNGSFPGILKMFVDHLPFPEAFEKMPMAFIGESAGAFGALRSVEQFQMIANYRNALQFPERVFIPRVKSEFDEETGLSDPFKQKLLQSQVTNFVKFVESVQKKELDQLV</sequence>
<keyword evidence="3" id="KW-1185">Reference proteome</keyword>
<reference evidence="3" key="1">
    <citation type="journal article" date="2019" name="Int. J. Syst. Evol. Microbiol.">
        <title>The Global Catalogue of Microorganisms (GCM) 10K type strain sequencing project: providing services to taxonomists for standard genome sequencing and annotation.</title>
        <authorList>
            <consortium name="The Broad Institute Genomics Platform"/>
            <consortium name="The Broad Institute Genome Sequencing Center for Infectious Disease"/>
            <person name="Wu L."/>
            <person name="Ma J."/>
        </authorList>
    </citation>
    <scope>NUCLEOTIDE SEQUENCE [LARGE SCALE GENOMIC DNA]</scope>
    <source>
        <strain evidence="3">KCTC 52042</strain>
    </source>
</reference>
<dbReference type="Pfam" id="PF03358">
    <property type="entry name" value="FMN_red"/>
    <property type="match status" value="1"/>
</dbReference>
<evidence type="ECO:0000313" key="3">
    <source>
        <dbReference type="Proteomes" id="UP001597460"/>
    </source>
</evidence>
<feature type="domain" description="NADPH-dependent FMN reductase-like" evidence="1">
    <location>
        <begin position="1"/>
        <end position="141"/>
    </location>
</feature>
<protein>
    <submittedName>
        <fullName evidence="2">NADPH-dependent FMN reductase</fullName>
        <ecNumber evidence="2">1.-.-.-</ecNumber>
    </submittedName>
</protein>
<dbReference type="RefSeq" id="WP_390299862.1">
    <property type="nucleotide sequence ID" value="NZ_JBHULI010000022.1"/>
</dbReference>
<dbReference type="GO" id="GO:0016491">
    <property type="term" value="F:oxidoreductase activity"/>
    <property type="evidence" value="ECO:0007669"/>
    <property type="project" value="UniProtKB-KW"/>
</dbReference>
<evidence type="ECO:0000313" key="2">
    <source>
        <dbReference type="EMBL" id="MFD2531930.1"/>
    </source>
</evidence>
<dbReference type="InterPro" id="IPR005025">
    <property type="entry name" value="FMN_Rdtase-like_dom"/>
</dbReference>
<dbReference type="InterPro" id="IPR029039">
    <property type="entry name" value="Flavoprotein-like_sf"/>
</dbReference>
<dbReference type="EMBL" id="JBHULI010000022">
    <property type="protein sequence ID" value="MFD2531930.1"/>
    <property type="molecule type" value="Genomic_DNA"/>
</dbReference>
<dbReference type="EC" id="1.-.-.-" evidence="2"/>
<proteinExistence type="predicted"/>
<organism evidence="2 3">
    <name type="scientific">Gracilimonas halophila</name>
    <dbReference type="NCBI Taxonomy" id="1834464"/>
    <lineage>
        <taxon>Bacteria</taxon>
        <taxon>Pseudomonadati</taxon>
        <taxon>Balneolota</taxon>
        <taxon>Balneolia</taxon>
        <taxon>Balneolales</taxon>
        <taxon>Balneolaceae</taxon>
        <taxon>Gracilimonas</taxon>
    </lineage>
</organism>
<dbReference type="SUPFAM" id="SSF52218">
    <property type="entry name" value="Flavoproteins"/>
    <property type="match status" value="1"/>
</dbReference>
<evidence type="ECO:0000259" key="1">
    <source>
        <dbReference type="Pfam" id="PF03358"/>
    </source>
</evidence>